<gene>
    <name evidence="3" type="ORF">BT96DRAFT_924081</name>
</gene>
<feature type="transmembrane region" description="Helical" evidence="2">
    <location>
        <begin position="45"/>
        <end position="66"/>
    </location>
</feature>
<reference evidence="3" key="1">
    <citation type="journal article" date="2019" name="Environ. Microbiol.">
        <title>Fungal ecological strategies reflected in gene transcription - a case study of two litter decomposers.</title>
        <authorList>
            <person name="Barbi F."/>
            <person name="Kohler A."/>
            <person name="Barry K."/>
            <person name="Baskaran P."/>
            <person name="Daum C."/>
            <person name="Fauchery L."/>
            <person name="Ihrmark K."/>
            <person name="Kuo A."/>
            <person name="LaButti K."/>
            <person name="Lipzen A."/>
            <person name="Morin E."/>
            <person name="Grigoriev I.V."/>
            <person name="Henrissat B."/>
            <person name="Lindahl B."/>
            <person name="Martin F."/>
        </authorList>
    </citation>
    <scope>NUCLEOTIDE SEQUENCE</scope>
    <source>
        <strain evidence="3">JB14</strain>
    </source>
</reference>
<proteinExistence type="predicted"/>
<keyword evidence="4" id="KW-1185">Reference proteome</keyword>
<organism evidence="3 4">
    <name type="scientific">Gymnopus androsaceus JB14</name>
    <dbReference type="NCBI Taxonomy" id="1447944"/>
    <lineage>
        <taxon>Eukaryota</taxon>
        <taxon>Fungi</taxon>
        <taxon>Dikarya</taxon>
        <taxon>Basidiomycota</taxon>
        <taxon>Agaricomycotina</taxon>
        <taxon>Agaricomycetes</taxon>
        <taxon>Agaricomycetidae</taxon>
        <taxon>Agaricales</taxon>
        <taxon>Marasmiineae</taxon>
        <taxon>Omphalotaceae</taxon>
        <taxon>Gymnopus</taxon>
    </lineage>
</organism>
<feature type="region of interest" description="Disordered" evidence="1">
    <location>
        <begin position="20"/>
        <end position="40"/>
    </location>
</feature>
<feature type="compositionally biased region" description="Polar residues" evidence="1">
    <location>
        <begin position="20"/>
        <end position="30"/>
    </location>
</feature>
<keyword evidence="2" id="KW-0812">Transmembrane</keyword>
<evidence type="ECO:0000256" key="1">
    <source>
        <dbReference type="SAM" id="MobiDB-lite"/>
    </source>
</evidence>
<keyword evidence="2" id="KW-1133">Transmembrane helix</keyword>
<evidence type="ECO:0000256" key="2">
    <source>
        <dbReference type="SAM" id="Phobius"/>
    </source>
</evidence>
<dbReference type="AlphaFoldDB" id="A0A6A4H6C9"/>
<sequence>MSMSMRDVVQLALKIADSENVPSNDTTDQDNLADPSVSPPRPSRAAVAFIVLAVGFCILSISYLIYHPPTLIHQRLLVIFERLRTQLPTINIKRTSALLPTSFGAFSPPSRKSRGRRSFRVGENRLVQWAQEDMGLFDYDMESSEADFMVNAEDPAEAGDLADEYIPLSVGMGWKGRPGSRSGPVRNYGSATTW</sequence>
<dbReference type="Proteomes" id="UP000799118">
    <property type="component" value="Unassembled WGS sequence"/>
</dbReference>
<dbReference type="OrthoDB" id="29460at2759"/>
<keyword evidence="2" id="KW-0472">Membrane</keyword>
<evidence type="ECO:0000313" key="4">
    <source>
        <dbReference type="Proteomes" id="UP000799118"/>
    </source>
</evidence>
<protein>
    <submittedName>
        <fullName evidence="3">Uncharacterized protein</fullName>
    </submittedName>
</protein>
<dbReference type="EMBL" id="ML769574">
    <property type="protein sequence ID" value="KAE9393346.1"/>
    <property type="molecule type" value="Genomic_DNA"/>
</dbReference>
<evidence type="ECO:0000313" key="3">
    <source>
        <dbReference type="EMBL" id="KAE9393346.1"/>
    </source>
</evidence>
<accession>A0A6A4H6C9</accession>
<name>A0A6A4H6C9_9AGAR</name>